<dbReference type="SUPFAM" id="SSF48179">
    <property type="entry name" value="6-phosphogluconate dehydrogenase C-terminal domain-like"/>
    <property type="match status" value="1"/>
</dbReference>
<dbReference type="InterPro" id="IPR028359">
    <property type="entry name" value="UDP_ManNAc/GlcNAc_DH"/>
</dbReference>
<comment type="similarity">
    <text evidence="1 4">Belongs to the UDP-glucose/GDP-mannose dehydrogenase family.</text>
</comment>
<evidence type="ECO:0000259" key="5">
    <source>
        <dbReference type="SMART" id="SM00984"/>
    </source>
</evidence>
<dbReference type="SUPFAM" id="SSF51735">
    <property type="entry name" value="NAD(P)-binding Rossmann-fold domains"/>
    <property type="match status" value="1"/>
</dbReference>
<evidence type="ECO:0000256" key="1">
    <source>
        <dbReference type="ARBA" id="ARBA00006601"/>
    </source>
</evidence>
<dbReference type="InterPro" id="IPR008927">
    <property type="entry name" value="6-PGluconate_DH-like_C_sf"/>
</dbReference>
<evidence type="ECO:0000313" key="6">
    <source>
        <dbReference type="EMBL" id="ATV59892.1"/>
    </source>
</evidence>
<keyword evidence="3" id="KW-0520">NAD</keyword>
<dbReference type="GO" id="GO:0016628">
    <property type="term" value="F:oxidoreductase activity, acting on the CH-CH group of donors, NAD or NADP as acceptor"/>
    <property type="evidence" value="ECO:0007669"/>
    <property type="project" value="InterPro"/>
</dbReference>
<dbReference type="InterPro" id="IPR036291">
    <property type="entry name" value="NAD(P)-bd_dom_sf"/>
</dbReference>
<dbReference type="InterPro" id="IPR001732">
    <property type="entry name" value="UDP-Glc/GDP-Man_DH_N"/>
</dbReference>
<dbReference type="PANTHER" id="PTHR43491">
    <property type="entry name" value="UDP-N-ACETYL-D-MANNOSAMINE DEHYDROGENASE"/>
    <property type="match status" value="1"/>
</dbReference>
<evidence type="ECO:0000256" key="4">
    <source>
        <dbReference type="PIRNR" id="PIRNR000124"/>
    </source>
</evidence>
<sequence>MENKVKICVVGLGYVGLPLAITFAENGYNVIGFDLNKNKIEKYLSGQDPTNEVGDERIQKCKNIEFTYDEKKIKEADFIIVAVPTPVLENKTPDLKPLESSSEIVGKNLKKETIVVYESTVYPGATEEVCLPILEKYSGLVCGEDFKIGYSPERINPADKNNTLTTIVKIVSGMDKESLDKIAEVYGSIIKAGVHRASSIKVAEAAKVIENSQRDINIAFINELAIIFDRIGIDTLEVLQAAGTKWNFLPYRPGLVGGHCIGVDPYYLANKASELGYHAQVILAGRRINDGMAKFVAEKTIKKLINANIRVKGADILIMGLTFKENCPDLRNSKVNDIILELKEYGVNVHVVDPIAEKLEAKKEYGVDLEELKDIKNMDAIIVAVGHKEYRDMDIKELHQYYNEVYSKPLLVDVKSIFDKEEAEKEYDYWRL</sequence>
<reference evidence="6 7" key="1">
    <citation type="submission" date="2017-11" db="EMBL/GenBank/DDBJ databases">
        <title>Genome sequencing of Fusobacterium periodonticum KCOM 1261.</title>
        <authorList>
            <person name="Kook J.-K."/>
            <person name="Park S.-N."/>
            <person name="Lim Y.K."/>
        </authorList>
    </citation>
    <scope>NUCLEOTIDE SEQUENCE [LARGE SCALE GENOMIC DNA]</scope>
    <source>
        <strain evidence="6 7">KCOM 1261</strain>
    </source>
</reference>
<dbReference type="RefSeq" id="WP_100025209.1">
    <property type="nucleotide sequence ID" value="NZ_CP024699.1"/>
</dbReference>
<dbReference type="GO" id="GO:0000271">
    <property type="term" value="P:polysaccharide biosynthetic process"/>
    <property type="evidence" value="ECO:0007669"/>
    <property type="project" value="InterPro"/>
</dbReference>
<dbReference type="PIRSF" id="PIRSF500136">
    <property type="entry name" value="UDP_ManNAc_DH"/>
    <property type="match status" value="1"/>
</dbReference>
<dbReference type="EMBL" id="CP024699">
    <property type="protein sequence ID" value="ATV59892.1"/>
    <property type="molecule type" value="Genomic_DNA"/>
</dbReference>
<dbReference type="InterPro" id="IPR014026">
    <property type="entry name" value="UDP-Glc/GDP-Man_DH_dimer"/>
</dbReference>
<evidence type="ECO:0000256" key="3">
    <source>
        <dbReference type="ARBA" id="ARBA00023027"/>
    </source>
</evidence>
<dbReference type="InterPro" id="IPR014027">
    <property type="entry name" value="UDP-Glc/GDP-Man_DH_C"/>
</dbReference>
<gene>
    <name evidence="6" type="ORF">CTM72_09320</name>
</gene>
<dbReference type="PIRSF" id="PIRSF000124">
    <property type="entry name" value="UDPglc_GDPman_dh"/>
    <property type="match status" value="1"/>
</dbReference>
<dbReference type="Pfam" id="PF03721">
    <property type="entry name" value="UDPG_MGDP_dh_N"/>
    <property type="match status" value="1"/>
</dbReference>
<accession>A0A2D3NWZ2</accession>
<dbReference type="GO" id="GO:0051287">
    <property type="term" value="F:NAD binding"/>
    <property type="evidence" value="ECO:0007669"/>
    <property type="project" value="InterPro"/>
</dbReference>
<dbReference type="Pfam" id="PF00984">
    <property type="entry name" value="UDPG_MGDP_dh"/>
    <property type="match status" value="1"/>
</dbReference>
<evidence type="ECO:0000256" key="2">
    <source>
        <dbReference type="ARBA" id="ARBA00023002"/>
    </source>
</evidence>
<dbReference type="InterPro" id="IPR017476">
    <property type="entry name" value="UDP-Glc/GDP-Man"/>
</dbReference>
<feature type="domain" description="UDP-glucose/GDP-mannose dehydrogenase C-terminal" evidence="5">
    <location>
        <begin position="317"/>
        <end position="420"/>
    </location>
</feature>
<dbReference type="AlphaFoldDB" id="A0A2D3NWZ2"/>
<organism evidence="6 7">
    <name type="scientific">Fusobacterium pseudoperiodonticum</name>
    <dbReference type="NCBI Taxonomy" id="2663009"/>
    <lineage>
        <taxon>Bacteria</taxon>
        <taxon>Fusobacteriati</taxon>
        <taxon>Fusobacteriota</taxon>
        <taxon>Fusobacteriia</taxon>
        <taxon>Fusobacteriales</taxon>
        <taxon>Fusobacteriaceae</taxon>
        <taxon>Fusobacterium</taxon>
    </lineage>
</organism>
<keyword evidence="2" id="KW-0560">Oxidoreductase</keyword>
<dbReference type="PANTHER" id="PTHR43491:SF2">
    <property type="entry name" value="UDP-N-ACETYL-D-MANNOSAMINE DEHYDROGENASE"/>
    <property type="match status" value="1"/>
</dbReference>
<evidence type="ECO:0000313" key="7">
    <source>
        <dbReference type="Proteomes" id="UP000230056"/>
    </source>
</evidence>
<dbReference type="NCBIfam" id="TIGR03026">
    <property type="entry name" value="NDP-sugDHase"/>
    <property type="match status" value="1"/>
</dbReference>
<dbReference type="Proteomes" id="UP000230056">
    <property type="component" value="Chromosome"/>
</dbReference>
<protein>
    <submittedName>
        <fullName evidence="6">UDP-N-acetyl-D-galactosamine dehydrogenase</fullName>
    </submittedName>
</protein>
<proteinExistence type="inferred from homology"/>
<dbReference type="SMART" id="SM00984">
    <property type="entry name" value="UDPG_MGDP_dh_C"/>
    <property type="match status" value="1"/>
</dbReference>
<dbReference type="GO" id="GO:0016616">
    <property type="term" value="F:oxidoreductase activity, acting on the CH-OH group of donors, NAD or NADP as acceptor"/>
    <property type="evidence" value="ECO:0007669"/>
    <property type="project" value="InterPro"/>
</dbReference>
<dbReference type="SUPFAM" id="SSF52413">
    <property type="entry name" value="UDP-glucose/GDP-mannose dehydrogenase C-terminal domain"/>
    <property type="match status" value="1"/>
</dbReference>
<name>A0A2D3NWZ2_9FUSO</name>
<dbReference type="InterPro" id="IPR036220">
    <property type="entry name" value="UDP-Glc/GDP-Man_DH_C_sf"/>
</dbReference>
<dbReference type="Pfam" id="PF03720">
    <property type="entry name" value="UDPG_MGDP_dh_C"/>
    <property type="match status" value="1"/>
</dbReference>
<dbReference type="Gene3D" id="3.40.50.720">
    <property type="entry name" value="NAD(P)-binding Rossmann-like Domain"/>
    <property type="match status" value="2"/>
</dbReference>